<accession>A0A8T1AUZ9</accession>
<organism evidence="2 3">
    <name type="scientific">Phytophthora cactorum</name>
    <dbReference type="NCBI Taxonomy" id="29920"/>
    <lineage>
        <taxon>Eukaryota</taxon>
        <taxon>Sar</taxon>
        <taxon>Stramenopiles</taxon>
        <taxon>Oomycota</taxon>
        <taxon>Peronosporomycetes</taxon>
        <taxon>Peronosporales</taxon>
        <taxon>Peronosporaceae</taxon>
        <taxon>Phytophthora</taxon>
    </lineage>
</organism>
<feature type="compositionally biased region" description="Basic and acidic residues" evidence="1">
    <location>
        <begin position="191"/>
        <end position="200"/>
    </location>
</feature>
<dbReference type="VEuPathDB" id="FungiDB:PC110_g21001"/>
<evidence type="ECO:0000313" key="3">
    <source>
        <dbReference type="Proteomes" id="UP000736787"/>
    </source>
</evidence>
<feature type="region of interest" description="Disordered" evidence="1">
    <location>
        <begin position="152"/>
        <end position="200"/>
    </location>
</feature>
<reference evidence="2" key="1">
    <citation type="submission" date="2018-10" db="EMBL/GenBank/DDBJ databases">
        <title>Effector identification in a new, highly contiguous assembly of the strawberry crown rot pathogen Phytophthora cactorum.</title>
        <authorList>
            <person name="Armitage A.D."/>
            <person name="Nellist C.F."/>
            <person name="Bates H."/>
            <person name="Vickerstaff R.J."/>
            <person name="Harrison R.J."/>
        </authorList>
    </citation>
    <scope>NUCLEOTIDE SEQUENCE</scope>
    <source>
        <strain evidence="2">4040</strain>
    </source>
</reference>
<comment type="caution">
    <text evidence="2">The sequence shown here is derived from an EMBL/GenBank/DDBJ whole genome shotgun (WGS) entry which is preliminary data.</text>
</comment>
<sequence>MLGQGAILGTDFMVPAGIQLDLADRVLCLPDEVRIQLMGRRPLYGEHVPAQSLEVPLHSKTLETLWLTRRERWIVTVVKGRGKRSYLRITNVSEQTMCIPAHAQLGMWLTGYRVCGRQDLATIAKLSNPEEVEIIDEKPVEIQIELANKLGDQNMESAGRSPEHVARMTETDEVEQAEEPASGMPVPPDRQSAELRETGT</sequence>
<gene>
    <name evidence="2" type="ORF">PC117_g24407</name>
</gene>
<protein>
    <submittedName>
        <fullName evidence="2">Uncharacterized protein</fullName>
    </submittedName>
</protein>
<dbReference type="AlphaFoldDB" id="A0A8T1AUZ9"/>
<evidence type="ECO:0000313" key="2">
    <source>
        <dbReference type="EMBL" id="KAG2890757.1"/>
    </source>
</evidence>
<proteinExistence type="predicted"/>
<feature type="compositionally biased region" description="Basic and acidic residues" evidence="1">
    <location>
        <begin position="161"/>
        <end position="170"/>
    </location>
</feature>
<evidence type="ECO:0000256" key="1">
    <source>
        <dbReference type="SAM" id="MobiDB-lite"/>
    </source>
</evidence>
<name>A0A8T1AUZ9_9STRA</name>
<dbReference type="Proteomes" id="UP000736787">
    <property type="component" value="Unassembled WGS sequence"/>
</dbReference>
<dbReference type="EMBL" id="RCMK01001633">
    <property type="protein sequence ID" value="KAG2890757.1"/>
    <property type="molecule type" value="Genomic_DNA"/>
</dbReference>